<dbReference type="GO" id="GO:0030170">
    <property type="term" value="F:pyridoxal phosphate binding"/>
    <property type="evidence" value="ECO:0007669"/>
    <property type="project" value="InterPro"/>
</dbReference>
<protein>
    <submittedName>
        <fullName evidence="7">Aminotransferase class III-fold pyridoxal phosphate-dependent enzyme</fullName>
    </submittedName>
</protein>
<dbReference type="InterPro" id="IPR015422">
    <property type="entry name" value="PyrdxlP-dep_Trfase_small"/>
</dbReference>
<comment type="caution">
    <text evidence="7">The sequence shown here is derived from an EMBL/GenBank/DDBJ whole genome shotgun (WGS) entry which is preliminary data.</text>
</comment>
<comment type="cofactor">
    <cofactor evidence="1">
        <name>pyridoxal 5'-phosphate</name>
        <dbReference type="ChEBI" id="CHEBI:597326"/>
    </cofactor>
</comment>
<dbReference type="NCBIfam" id="NF005393">
    <property type="entry name" value="PRK06938.1"/>
    <property type="match status" value="1"/>
</dbReference>
<accession>A0A431VKQ6</accession>
<dbReference type="InterPro" id="IPR005814">
    <property type="entry name" value="Aminotrans_3"/>
</dbReference>
<keyword evidence="8" id="KW-1185">Reference proteome</keyword>
<dbReference type="PIRSF" id="PIRSF000521">
    <property type="entry name" value="Transaminase_4ab_Lys_Orn"/>
    <property type="match status" value="1"/>
</dbReference>
<organism evidence="7 8">
    <name type="scientific">Azospirillum griseum</name>
    <dbReference type="NCBI Taxonomy" id="2496639"/>
    <lineage>
        <taxon>Bacteria</taxon>
        <taxon>Pseudomonadati</taxon>
        <taxon>Pseudomonadota</taxon>
        <taxon>Alphaproteobacteria</taxon>
        <taxon>Rhodospirillales</taxon>
        <taxon>Azospirillaceae</taxon>
        <taxon>Azospirillum</taxon>
    </lineage>
</organism>
<dbReference type="NCBIfam" id="TIGR00709">
    <property type="entry name" value="dat"/>
    <property type="match status" value="1"/>
</dbReference>
<name>A0A431VKQ6_9PROT</name>
<dbReference type="InterPro" id="IPR004637">
    <property type="entry name" value="Dat"/>
</dbReference>
<dbReference type="Gene3D" id="3.90.1150.10">
    <property type="entry name" value="Aspartate Aminotransferase, domain 1"/>
    <property type="match status" value="1"/>
</dbReference>
<keyword evidence="4 7" id="KW-0808">Transferase</keyword>
<dbReference type="Pfam" id="PF00202">
    <property type="entry name" value="Aminotran_3"/>
    <property type="match status" value="1"/>
</dbReference>
<sequence>MTVTHAAPFGLAPFGLDGFRAQPPIRLHDDPLLRRQEARESNARSYPRRIPLALTQAHGVYLRDSAGQLFIDCLAGAGTLALGHNHPDVVAALRATLDSGLPLHTLDLTTPVKDRFVEDLFAALPPGFARHARIQFCGPTGADGIEAAIKLARTATGRRTVVGFAGGYHGMTQGTLAIMGNLEPKRPLGGGTGDAHMLPYPYDARCPFGLGGEAGVDAGLAMIEQLLTDPESGVVTPAAMVVEVVQGEGGVIPAPIRWLQGLRRLTRAHGVPLVIDEVQTGLGRTGHLFAFERAGIEPDILVLSKAIGGGLPLSVVVYREDLDVWSPGAHAGTFRGNQLAMAAGTATLRRIRADRLDEHAAAMGARLTGHLRALQAEQPCVGDVRGPGLMIGVEIVDERMPPARPGLRPADGALARALQRRCLERGLILELGGRHGAVVRFLPPLIVSAEEIDEIADRFASALRAALADRVSGGQDALHVPTGLAAE</sequence>
<evidence type="ECO:0000256" key="6">
    <source>
        <dbReference type="RuleBase" id="RU003560"/>
    </source>
</evidence>
<dbReference type="AlphaFoldDB" id="A0A431VKQ6"/>
<dbReference type="CDD" id="cd00610">
    <property type="entry name" value="OAT_like"/>
    <property type="match status" value="1"/>
</dbReference>
<evidence type="ECO:0000256" key="2">
    <source>
        <dbReference type="ARBA" id="ARBA00008954"/>
    </source>
</evidence>
<reference evidence="7 8" key="1">
    <citation type="submission" date="2018-12" db="EMBL/GenBank/DDBJ databases">
        <authorList>
            <person name="Yang Y."/>
        </authorList>
    </citation>
    <scope>NUCLEOTIDE SEQUENCE [LARGE SCALE GENOMIC DNA]</scope>
    <source>
        <strain evidence="7 8">L-25-5w-1</strain>
    </source>
</reference>
<dbReference type="RefSeq" id="WP_126612609.1">
    <property type="nucleotide sequence ID" value="NZ_JBHUCY010000004.1"/>
</dbReference>
<dbReference type="GO" id="GO:0008483">
    <property type="term" value="F:transaminase activity"/>
    <property type="evidence" value="ECO:0007669"/>
    <property type="project" value="UniProtKB-KW"/>
</dbReference>
<dbReference type="PANTHER" id="PTHR43552:SF1">
    <property type="entry name" value="DIAMINOBUTYRATE--2-OXOGLUTARATE AMINOTRANSFERASE"/>
    <property type="match status" value="1"/>
</dbReference>
<dbReference type="PANTHER" id="PTHR43552">
    <property type="entry name" value="DIAMINOBUTYRATE--2-OXOGLUTARATE AMINOTRANSFERASE"/>
    <property type="match status" value="1"/>
</dbReference>
<dbReference type="InterPro" id="IPR049704">
    <property type="entry name" value="Aminotrans_3_PPA_site"/>
</dbReference>
<evidence type="ECO:0000313" key="8">
    <source>
        <dbReference type="Proteomes" id="UP000277007"/>
    </source>
</evidence>
<keyword evidence="3 7" id="KW-0032">Aminotransferase</keyword>
<dbReference type="SUPFAM" id="SSF53383">
    <property type="entry name" value="PLP-dependent transferases"/>
    <property type="match status" value="1"/>
</dbReference>
<dbReference type="InterPro" id="IPR015424">
    <property type="entry name" value="PyrdxlP-dep_Trfase"/>
</dbReference>
<dbReference type="EMBL" id="RXMA01000003">
    <property type="protein sequence ID" value="RTR22868.1"/>
    <property type="molecule type" value="Genomic_DNA"/>
</dbReference>
<dbReference type="InterPro" id="IPR015421">
    <property type="entry name" value="PyrdxlP-dep_Trfase_major"/>
</dbReference>
<gene>
    <name evidence="7" type="ORF">EJ903_04620</name>
</gene>
<evidence type="ECO:0000256" key="1">
    <source>
        <dbReference type="ARBA" id="ARBA00001933"/>
    </source>
</evidence>
<proteinExistence type="inferred from homology"/>
<keyword evidence="5 6" id="KW-0663">Pyridoxal phosphate</keyword>
<dbReference type="Gene3D" id="3.40.640.10">
    <property type="entry name" value="Type I PLP-dependent aspartate aminotransferase-like (Major domain)"/>
    <property type="match status" value="1"/>
</dbReference>
<comment type="similarity">
    <text evidence="2 6">Belongs to the class-III pyridoxal-phosphate-dependent aminotransferase family.</text>
</comment>
<dbReference type="PROSITE" id="PS00600">
    <property type="entry name" value="AA_TRANSFER_CLASS_3"/>
    <property type="match status" value="1"/>
</dbReference>
<evidence type="ECO:0000313" key="7">
    <source>
        <dbReference type="EMBL" id="RTR22868.1"/>
    </source>
</evidence>
<dbReference type="FunFam" id="3.40.640.10:FF:000091">
    <property type="entry name" value="Diaminobutyrate--2-oxoglutarate aminotransferase"/>
    <property type="match status" value="1"/>
</dbReference>
<evidence type="ECO:0000256" key="3">
    <source>
        <dbReference type="ARBA" id="ARBA00022576"/>
    </source>
</evidence>
<evidence type="ECO:0000256" key="5">
    <source>
        <dbReference type="ARBA" id="ARBA00022898"/>
    </source>
</evidence>
<dbReference type="Proteomes" id="UP000277007">
    <property type="component" value="Unassembled WGS sequence"/>
</dbReference>
<dbReference type="OrthoDB" id="9801834at2"/>
<evidence type="ECO:0000256" key="4">
    <source>
        <dbReference type="ARBA" id="ARBA00022679"/>
    </source>
</evidence>